<evidence type="ECO:0000256" key="6">
    <source>
        <dbReference type="RuleBase" id="RU000682"/>
    </source>
</evidence>
<dbReference type="PANTHER" id="PTHR24328:SF7">
    <property type="entry name" value="BUTTONLESS"/>
    <property type="match status" value="1"/>
</dbReference>
<feature type="domain" description="Homeobox" evidence="8">
    <location>
        <begin position="65"/>
        <end position="115"/>
    </location>
</feature>
<evidence type="ECO:0000256" key="5">
    <source>
        <dbReference type="PROSITE-ProRule" id="PRU00108"/>
    </source>
</evidence>
<reference evidence="9 10" key="1">
    <citation type="submission" date="2018-11" db="EMBL/GenBank/DDBJ databases">
        <authorList>
            <consortium name="Pathogen Informatics"/>
        </authorList>
    </citation>
    <scope>NUCLEOTIDE SEQUENCE [LARGE SCALE GENOMIC DNA]</scope>
</reference>
<name>A0A3P7RNE3_DIBLA</name>
<proteinExistence type="predicted"/>
<keyword evidence="5 6" id="KW-0238">DNA-binding</keyword>
<dbReference type="Gene3D" id="1.10.10.60">
    <property type="entry name" value="Homeodomain-like"/>
    <property type="match status" value="1"/>
</dbReference>
<sequence length="115" mass="13824">MPHNEAGCSPERLSRETLVDQRPQSLKKWWQGESYSRSGLRNRCDPWIRPPEEREGEEEEEIKSRNSKKQRTTFTRQQVLELEREFRAHTYLTRLRRYELAIELSLSECQVSTPF</sequence>
<evidence type="ECO:0000256" key="2">
    <source>
        <dbReference type="ARBA" id="ARBA00022473"/>
    </source>
</evidence>
<organism evidence="9 10">
    <name type="scientific">Dibothriocephalus latus</name>
    <name type="common">Fish tapeworm</name>
    <name type="synonym">Diphyllobothrium latum</name>
    <dbReference type="NCBI Taxonomy" id="60516"/>
    <lineage>
        <taxon>Eukaryota</taxon>
        <taxon>Metazoa</taxon>
        <taxon>Spiralia</taxon>
        <taxon>Lophotrochozoa</taxon>
        <taxon>Platyhelminthes</taxon>
        <taxon>Cestoda</taxon>
        <taxon>Eucestoda</taxon>
        <taxon>Diphyllobothriidea</taxon>
        <taxon>Diphyllobothriidae</taxon>
        <taxon>Dibothriocephalus</taxon>
    </lineage>
</organism>
<comment type="subcellular location">
    <subcellularLocation>
        <location evidence="1 5 6">Nucleus</location>
    </subcellularLocation>
</comment>
<feature type="region of interest" description="Disordered" evidence="7">
    <location>
        <begin position="36"/>
        <end position="73"/>
    </location>
</feature>
<evidence type="ECO:0000256" key="3">
    <source>
        <dbReference type="ARBA" id="ARBA00023015"/>
    </source>
</evidence>
<dbReference type="OrthoDB" id="6159439at2759"/>
<keyword evidence="4" id="KW-0804">Transcription</keyword>
<keyword evidence="3" id="KW-0805">Transcription regulation</keyword>
<dbReference type="Proteomes" id="UP000281553">
    <property type="component" value="Unassembled WGS sequence"/>
</dbReference>
<dbReference type="CDD" id="cd00086">
    <property type="entry name" value="homeodomain"/>
    <property type="match status" value="1"/>
</dbReference>
<keyword evidence="10" id="KW-1185">Reference proteome</keyword>
<dbReference type="PROSITE" id="PS50071">
    <property type="entry name" value="HOMEOBOX_2"/>
    <property type="match status" value="1"/>
</dbReference>
<dbReference type="EMBL" id="UYRU01113018">
    <property type="protein sequence ID" value="VDN44772.1"/>
    <property type="molecule type" value="Genomic_DNA"/>
</dbReference>
<dbReference type="GO" id="GO:0000978">
    <property type="term" value="F:RNA polymerase II cis-regulatory region sequence-specific DNA binding"/>
    <property type="evidence" value="ECO:0007669"/>
    <property type="project" value="TreeGrafter"/>
</dbReference>
<dbReference type="SMART" id="SM00389">
    <property type="entry name" value="HOX"/>
    <property type="match status" value="1"/>
</dbReference>
<evidence type="ECO:0000256" key="4">
    <source>
        <dbReference type="ARBA" id="ARBA00023163"/>
    </source>
</evidence>
<keyword evidence="5 6" id="KW-0371">Homeobox</keyword>
<evidence type="ECO:0000256" key="1">
    <source>
        <dbReference type="ARBA" id="ARBA00004123"/>
    </source>
</evidence>
<dbReference type="Pfam" id="PF00046">
    <property type="entry name" value="Homeodomain"/>
    <property type="match status" value="1"/>
</dbReference>
<dbReference type="PANTHER" id="PTHR24328">
    <property type="entry name" value="HOMEOBOX PROTEIN MOX"/>
    <property type="match status" value="1"/>
</dbReference>
<keyword evidence="2" id="KW-0217">Developmental protein</keyword>
<dbReference type="SUPFAM" id="SSF46689">
    <property type="entry name" value="Homeodomain-like"/>
    <property type="match status" value="1"/>
</dbReference>
<dbReference type="GO" id="GO:0000981">
    <property type="term" value="F:DNA-binding transcription factor activity, RNA polymerase II-specific"/>
    <property type="evidence" value="ECO:0007669"/>
    <property type="project" value="TreeGrafter"/>
</dbReference>
<dbReference type="InterPro" id="IPR042634">
    <property type="entry name" value="MOX-1/MOX-2"/>
</dbReference>
<accession>A0A3P7RNE3</accession>
<gene>
    <name evidence="9" type="ORF">DILT_LOCUS19427</name>
</gene>
<evidence type="ECO:0000313" key="9">
    <source>
        <dbReference type="EMBL" id="VDN44772.1"/>
    </source>
</evidence>
<dbReference type="GO" id="GO:0005634">
    <property type="term" value="C:nucleus"/>
    <property type="evidence" value="ECO:0007669"/>
    <property type="project" value="UniProtKB-SubCell"/>
</dbReference>
<feature type="region of interest" description="Disordered" evidence="7">
    <location>
        <begin position="1"/>
        <end position="20"/>
    </location>
</feature>
<evidence type="ECO:0000259" key="8">
    <source>
        <dbReference type="PROSITE" id="PS50071"/>
    </source>
</evidence>
<evidence type="ECO:0000313" key="10">
    <source>
        <dbReference type="Proteomes" id="UP000281553"/>
    </source>
</evidence>
<protein>
    <recommendedName>
        <fullName evidence="8">Homeobox domain-containing protein</fullName>
    </recommendedName>
</protein>
<dbReference type="InterPro" id="IPR001356">
    <property type="entry name" value="HD"/>
</dbReference>
<dbReference type="AlphaFoldDB" id="A0A3P7RNE3"/>
<evidence type="ECO:0000256" key="7">
    <source>
        <dbReference type="SAM" id="MobiDB-lite"/>
    </source>
</evidence>
<keyword evidence="5 6" id="KW-0539">Nucleus</keyword>
<dbReference type="GO" id="GO:0045944">
    <property type="term" value="P:positive regulation of transcription by RNA polymerase II"/>
    <property type="evidence" value="ECO:0007669"/>
    <property type="project" value="InterPro"/>
</dbReference>
<feature type="compositionally biased region" description="Basic and acidic residues" evidence="7">
    <location>
        <begin position="42"/>
        <end position="53"/>
    </location>
</feature>
<dbReference type="InterPro" id="IPR009057">
    <property type="entry name" value="Homeodomain-like_sf"/>
</dbReference>